<keyword evidence="6 8" id="KW-0378">Hydrolase</keyword>
<evidence type="ECO:0000259" key="10">
    <source>
        <dbReference type="Pfam" id="PF10502"/>
    </source>
</evidence>
<comment type="catalytic activity">
    <reaction evidence="1 8">
        <text>Cleavage of hydrophobic, N-terminal signal or leader sequences from secreted and periplasmic proteins.</text>
        <dbReference type="EC" id="3.4.21.89"/>
    </reaction>
</comment>
<evidence type="ECO:0000313" key="12">
    <source>
        <dbReference type="Proteomes" id="UP000484858"/>
    </source>
</evidence>
<reference evidence="11 12" key="1">
    <citation type="submission" date="2013-04" db="EMBL/GenBank/DDBJ databases">
        <title>Gluconobacter oxydans NBRC 3293 whole genome sequence.</title>
        <authorList>
            <person name="Matsutani M."/>
            <person name="Yakushi T."/>
            <person name="Matsushita K."/>
        </authorList>
    </citation>
    <scope>NUCLEOTIDE SEQUENCE [LARGE SCALE GENOMIC DNA]</scope>
    <source>
        <strain evidence="11 12">NBRC 3293</strain>
    </source>
</reference>
<comment type="caution">
    <text evidence="11">The sequence shown here is derived from an EMBL/GenBank/DDBJ whole genome shotgun (WGS) entry which is preliminary data.</text>
</comment>
<dbReference type="GO" id="GO:0009003">
    <property type="term" value="F:signal peptidase activity"/>
    <property type="evidence" value="ECO:0007669"/>
    <property type="project" value="UniProtKB-EC"/>
</dbReference>
<dbReference type="InterPro" id="IPR019533">
    <property type="entry name" value="Peptidase_S26"/>
</dbReference>
<feature type="domain" description="Peptidase S26" evidence="10">
    <location>
        <begin position="15"/>
        <end position="228"/>
    </location>
</feature>
<dbReference type="EC" id="3.4.21.89" evidence="3 8"/>
<keyword evidence="5 8" id="KW-0645">Protease</keyword>
<dbReference type="NCBIfam" id="TIGR02227">
    <property type="entry name" value="sigpep_I_bact"/>
    <property type="match status" value="1"/>
</dbReference>
<dbReference type="Gene3D" id="2.10.109.10">
    <property type="entry name" value="Umud Fragment, subunit A"/>
    <property type="match status" value="1"/>
</dbReference>
<name>A0A829X0Q6_GLUOY</name>
<feature type="active site" evidence="7">
    <location>
        <position position="108"/>
    </location>
</feature>
<dbReference type="InterPro" id="IPR036286">
    <property type="entry name" value="LexA/Signal_pep-like_sf"/>
</dbReference>
<evidence type="ECO:0000256" key="1">
    <source>
        <dbReference type="ARBA" id="ARBA00000677"/>
    </source>
</evidence>
<dbReference type="GO" id="GO:0006465">
    <property type="term" value="P:signal peptide processing"/>
    <property type="evidence" value="ECO:0007669"/>
    <property type="project" value="InterPro"/>
</dbReference>
<dbReference type="PROSITE" id="PS00760">
    <property type="entry name" value="SPASE_I_2"/>
    <property type="match status" value="1"/>
</dbReference>
<proteinExistence type="inferred from homology"/>
<evidence type="ECO:0000256" key="4">
    <source>
        <dbReference type="ARBA" id="ARBA00019232"/>
    </source>
</evidence>
<dbReference type="CDD" id="cd06530">
    <property type="entry name" value="S26_SPase_I"/>
    <property type="match status" value="1"/>
</dbReference>
<dbReference type="GO" id="GO:0004252">
    <property type="term" value="F:serine-type endopeptidase activity"/>
    <property type="evidence" value="ECO:0007669"/>
    <property type="project" value="InterPro"/>
</dbReference>
<comment type="subcellular location">
    <subcellularLocation>
        <location evidence="9">Membrane</location>
        <topology evidence="9">Single-pass type II membrane protein</topology>
    </subcellularLocation>
</comment>
<protein>
    <recommendedName>
        <fullName evidence="4 8">Signal peptidase I</fullName>
        <ecNumber evidence="3 8">3.4.21.89</ecNumber>
    </recommendedName>
</protein>
<evidence type="ECO:0000256" key="8">
    <source>
        <dbReference type="RuleBase" id="RU003993"/>
    </source>
</evidence>
<evidence type="ECO:0000256" key="3">
    <source>
        <dbReference type="ARBA" id="ARBA00013208"/>
    </source>
</evidence>
<dbReference type="InterPro" id="IPR019757">
    <property type="entry name" value="Pept_S26A_signal_pept_1_Lys-AS"/>
</dbReference>
<evidence type="ECO:0000256" key="9">
    <source>
        <dbReference type="RuleBase" id="RU362042"/>
    </source>
</evidence>
<dbReference type="PROSITE" id="PS00501">
    <property type="entry name" value="SPASE_I_1"/>
    <property type="match status" value="1"/>
</dbReference>
<evidence type="ECO:0000256" key="6">
    <source>
        <dbReference type="ARBA" id="ARBA00022801"/>
    </source>
</evidence>
<organism evidence="11 12">
    <name type="scientific">Gluconobacter oxydans NBRC 3293</name>
    <dbReference type="NCBI Taxonomy" id="1315969"/>
    <lineage>
        <taxon>Bacteria</taxon>
        <taxon>Pseudomonadati</taxon>
        <taxon>Pseudomonadota</taxon>
        <taxon>Alphaproteobacteria</taxon>
        <taxon>Acetobacterales</taxon>
        <taxon>Acetobacteraceae</taxon>
        <taxon>Gluconobacter</taxon>
    </lineage>
</organism>
<dbReference type="SUPFAM" id="SSF51306">
    <property type="entry name" value="LexA/Signal peptidase"/>
    <property type="match status" value="1"/>
</dbReference>
<feature type="active site" evidence="7">
    <location>
        <position position="42"/>
    </location>
</feature>
<dbReference type="GO" id="GO:0016020">
    <property type="term" value="C:membrane"/>
    <property type="evidence" value="ECO:0007669"/>
    <property type="project" value="UniProtKB-SubCell"/>
</dbReference>
<accession>A0A829X0Q6</accession>
<evidence type="ECO:0000313" key="11">
    <source>
        <dbReference type="EMBL" id="GEM16340.1"/>
    </source>
</evidence>
<dbReference type="PRINTS" id="PR00727">
    <property type="entry name" value="LEADERPTASE"/>
</dbReference>
<dbReference type="PANTHER" id="PTHR43390">
    <property type="entry name" value="SIGNAL PEPTIDASE I"/>
    <property type="match status" value="1"/>
</dbReference>
<evidence type="ECO:0000256" key="7">
    <source>
        <dbReference type="PIRSR" id="PIRSR600223-1"/>
    </source>
</evidence>
<evidence type="ECO:0000256" key="5">
    <source>
        <dbReference type="ARBA" id="ARBA00022670"/>
    </source>
</evidence>
<sequence length="240" mass="26216">METPIMTLRKFARDILSCLPVLLGFLTIHSALAAAYIVPSASMEPTLMIGDQIGVVVPSYGLSTANLPFGHVLKPHDSSGGRLFGHLPRRGDVVVFRAPANLHQTWIKRVIGLPGDRIALVHGHVVLNGIELAWKEMGPAREESRRGVWLPAERYDETLPGNVHHNILKLSQDGELDNIAPFTVPAGHLFVMGDNRDNSADSRVSVADGGVGLLPVWNLQGQARAVLWSWRDITRTALIL</sequence>
<gene>
    <name evidence="11" type="ORF">NBRC3293_0837</name>
</gene>
<comment type="similarity">
    <text evidence="2 9">Belongs to the peptidase S26 family.</text>
</comment>
<dbReference type="InterPro" id="IPR000223">
    <property type="entry name" value="Pept_S26A_signal_pept_1"/>
</dbReference>
<dbReference type="InterPro" id="IPR019758">
    <property type="entry name" value="Pept_S26A_signal_pept_1_CS"/>
</dbReference>
<dbReference type="Proteomes" id="UP000484858">
    <property type="component" value="Unassembled WGS sequence"/>
</dbReference>
<dbReference type="InterPro" id="IPR019756">
    <property type="entry name" value="Pept_S26A_signal_pept_1_Ser-AS"/>
</dbReference>
<dbReference type="PANTHER" id="PTHR43390:SF1">
    <property type="entry name" value="CHLOROPLAST PROCESSING PEPTIDASE"/>
    <property type="match status" value="1"/>
</dbReference>
<evidence type="ECO:0000256" key="2">
    <source>
        <dbReference type="ARBA" id="ARBA00009370"/>
    </source>
</evidence>
<dbReference type="PROSITE" id="PS00761">
    <property type="entry name" value="SPASE_I_3"/>
    <property type="match status" value="1"/>
</dbReference>
<dbReference type="Pfam" id="PF10502">
    <property type="entry name" value="Peptidase_S26"/>
    <property type="match status" value="1"/>
</dbReference>
<dbReference type="EMBL" id="BARJ01000004">
    <property type="protein sequence ID" value="GEM16340.1"/>
    <property type="molecule type" value="Genomic_DNA"/>
</dbReference>
<dbReference type="AlphaFoldDB" id="A0A829X0Q6"/>